<keyword evidence="2" id="KW-1185">Reference proteome</keyword>
<comment type="caution">
    <text evidence="1">The sequence shown here is derived from an EMBL/GenBank/DDBJ whole genome shotgun (WGS) entry which is preliminary data.</text>
</comment>
<gene>
    <name evidence="1" type="ORF">CEXT_551691</name>
</gene>
<accession>A0AAV4SY65</accession>
<sequence>MSHSEKFSSTIPPSLDGLVNSTECGHQLNFLNQALKVKKECAGLRSECFCNQRRCKSLSVSFGTFSPSEQQLDFNCVALLVSCGNKNHFSRIWMAKASFWFSKVNVPDNAHSL</sequence>
<proteinExistence type="predicted"/>
<dbReference type="AlphaFoldDB" id="A0AAV4SY65"/>
<name>A0AAV4SY65_CAEEX</name>
<reference evidence="1 2" key="1">
    <citation type="submission" date="2021-06" db="EMBL/GenBank/DDBJ databases">
        <title>Caerostris extrusa draft genome.</title>
        <authorList>
            <person name="Kono N."/>
            <person name="Arakawa K."/>
        </authorList>
    </citation>
    <scope>NUCLEOTIDE SEQUENCE [LARGE SCALE GENOMIC DNA]</scope>
</reference>
<protein>
    <submittedName>
        <fullName evidence="1">Uncharacterized protein</fullName>
    </submittedName>
</protein>
<evidence type="ECO:0000313" key="1">
    <source>
        <dbReference type="EMBL" id="GIY37487.1"/>
    </source>
</evidence>
<dbReference type="Proteomes" id="UP001054945">
    <property type="component" value="Unassembled WGS sequence"/>
</dbReference>
<dbReference type="EMBL" id="BPLR01010173">
    <property type="protein sequence ID" value="GIY37487.1"/>
    <property type="molecule type" value="Genomic_DNA"/>
</dbReference>
<evidence type="ECO:0000313" key="2">
    <source>
        <dbReference type="Proteomes" id="UP001054945"/>
    </source>
</evidence>
<organism evidence="1 2">
    <name type="scientific">Caerostris extrusa</name>
    <name type="common">Bark spider</name>
    <name type="synonym">Caerostris bankana</name>
    <dbReference type="NCBI Taxonomy" id="172846"/>
    <lineage>
        <taxon>Eukaryota</taxon>
        <taxon>Metazoa</taxon>
        <taxon>Ecdysozoa</taxon>
        <taxon>Arthropoda</taxon>
        <taxon>Chelicerata</taxon>
        <taxon>Arachnida</taxon>
        <taxon>Araneae</taxon>
        <taxon>Araneomorphae</taxon>
        <taxon>Entelegynae</taxon>
        <taxon>Araneoidea</taxon>
        <taxon>Araneidae</taxon>
        <taxon>Caerostris</taxon>
    </lineage>
</organism>